<dbReference type="EMBL" id="JAUHGG010000003">
    <property type="protein sequence ID" value="MDS1821128.1"/>
    <property type="molecule type" value="Genomic_DNA"/>
</dbReference>
<sequence length="86" mass="9813">MEQNIREYLTALITEKGQSLENGPNIDGHIGLTWEHLIDFIETIPAHHEEIRKTLVGIDFQNGDIFHYLTFLSDAMIKAKGLDTFS</sequence>
<gene>
    <name evidence="1" type="ORF">QX249_10690</name>
</gene>
<evidence type="ECO:0000313" key="2">
    <source>
        <dbReference type="Proteomes" id="UP001253193"/>
    </source>
</evidence>
<accession>A0AAW8Q3W1</accession>
<name>A0AAW8Q3W1_VIBPH</name>
<evidence type="ECO:0000313" key="1">
    <source>
        <dbReference type="EMBL" id="MDS1821128.1"/>
    </source>
</evidence>
<reference evidence="1" key="1">
    <citation type="submission" date="2023-06" db="EMBL/GenBank/DDBJ databases">
        <title>Genomic Diversity of Vibrio spp. and Metagenomic Analysis of Pathogens in Florida Gulf Coastal Waters Following Hurricane Ian.</title>
        <authorList>
            <person name="Brumfield K.D."/>
        </authorList>
    </citation>
    <scope>NUCLEOTIDE SEQUENCE</scope>
    <source>
        <strain evidence="1">WBS2B-138</strain>
    </source>
</reference>
<protein>
    <submittedName>
        <fullName evidence="1">Uncharacterized protein</fullName>
    </submittedName>
</protein>
<organism evidence="1 2">
    <name type="scientific">Vibrio parahaemolyticus</name>
    <dbReference type="NCBI Taxonomy" id="670"/>
    <lineage>
        <taxon>Bacteria</taxon>
        <taxon>Pseudomonadati</taxon>
        <taxon>Pseudomonadota</taxon>
        <taxon>Gammaproteobacteria</taxon>
        <taxon>Vibrionales</taxon>
        <taxon>Vibrionaceae</taxon>
        <taxon>Vibrio</taxon>
    </lineage>
</organism>
<dbReference type="Proteomes" id="UP001253193">
    <property type="component" value="Unassembled WGS sequence"/>
</dbReference>
<proteinExistence type="predicted"/>
<comment type="caution">
    <text evidence="1">The sequence shown here is derived from an EMBL/GenBank/DDBJ whole genome shotgun (WGS) entry which is preliminary data.</text>
</comment>
<dbReference type="RefSeq" id="WP_311019981.1">
    <property type="nucleotide sequence ID" value="NZ_JAUHGG010000003.1"/>
</dbReference>
<dbReference type="AlphaFoldDB" id="A0AAW8Q3W1"/>